<proteinExistence type="predicted"/>
<dbReference type="Proteomes" id="UP000800200">
    <property type="component" value="Unassembled WGS sequence"/>
</dbReference>
<organism evidence="2 4">
    <name type="scientific">Zopfia rhizophila CBS 207.26</name>
    <dbReference type="NCBI Taxonomy" id="1314779"/>
    <lineage>
        <taxon>Eukaryota</taxon>
        <taxon>Fungi</taxon>
        <taxon>Dikarya</taxon>
        <taxon>Ascomycota</taxon>
        <taxon>Pezizomycotina</taxon>
        <taxon>Dothideomycetes</taxon>
        <taxon>Dothideomycetes incertae sedis</taxon>
        <taxon>Zopfiaceae</taxon>
        <taxon>Zopfia</taxon>
    </lineage>
</organism>
<reference evidence="2" key="1">
    <citation type="journal article" date="2020" name="Stud. Mycol.">
        <title>101 Dothideomycetes genomes: a test case for predicting lifestyles and emergence of pathogens.</title>
        <authorList>
            <person name="Haridas S."/>
            <person name="Albert R."/>
            <person name="Binder M."/>
            <person name="Bloem J."/>
            <person name="Labutti K."/>
            <person name="Salamov A."/>
            <person name="Andreopoulos B."/>
            <person name="Baker S."/>
            <person name="Barry K."/>
            <person name="Bills G."/>
            <person name="Bluhm B."/>
            <person name="Cannon C."/>
            <person name="Castanera R."/>
            <person name="Culley D."/>
            <person name="Daum C."/>
            <person name="Ezra D."/>
            <person name="Gonzalez J."/>
            <person name="Henrissat B."/>
            <person name="Kuo A."/>
            <person name="Liang C."/>
            <person name="Lipzen A."/>
            <person name="Lutzoni F."/>
            <person name="Magnuson J."/>
            <person name="Mondo S."/>
            <person name="Nolan M."/>
            <person name="Ohm R."/>
            <person name="Pangilinan J."/>
            <person name="Park H.-J."/>
            <person name="Ramirez L."/>
            <person name="Alfaro M."/>
            <person name="Sun H."/>
            <person name="Tritt A."/>
            <person name="Yoshinaga Y."/>
            <person name="Zwiers L.-H."/>
            <person name="Turgeon B."/>
            <person name="Goodwin S."/>
            <person name="Spatafora J."/>
            <person name="Crous P."/>
            <person name="Grigoriev I."/>
        </authorList>
    </citation>
    <scope>NUCLEOTIDE SEQUENCE</scope>
    <source>
        <strain evidence="2">CBS 207.26</strain>
    </source>
</reference>
<dbReference type="OrthoDB" id="3553147at2759"/>
<dbReference type="Pfam" id="PF06985">
    <property type="entry name" value="HET"/>
    <property type="match status" value="1"/>
</dbReference>
<name>A0A6A6D973_9PEZI</name>
<feature type="domain" description="Heterokaryon incompatibility" evidence="1">
    <location>
        <begin position="30"/>
        <end position="90"/>
    </location>
</feature>
<gene>
    <name evidence="3" type="ORF">K469DRAFT_613789</name>
    <name evidence="2" type="ORF">K469DRAFT_614189</name>
</gene>
<sequence length="92" mass="10326">IRILKLCKGSGVMPIICDLNITLLDDHPPYEALSYAWGDPKITIAITVRGVTSPATENLFDFLNSLRSLTADRFLWADAICIDQTNKKKKIY</sequence>
<keyword evidence="4" id="KW-1185">Reference proteome</keyword>
<accession>A0A6A6D973</accession>
<feature type="non-terminal residue" evidence="2">
    <location>
        <position position="1"/>
    </location>
</feature>
<dbReference type="EMBL" id="ML994851">
    <property type="protein sequence ID" value="KAF2174520.1"/>
    <property type="molecule type" value="Genomic_DNA"/>
</dbReference>
<protein>
    <recommendedName>
        <fullName evidence="1">Heterokaryon incompatibility domain-containing protein</fullName>
    </recommendedName>
</protein>
<dbReference type="InterPro" id="IPR052895">
    <property type="entry name" value="HetReg/Transcr_Mod"/>
</dbReference>
<dbReference type="PANTHER" id="PTHR24148:SF73">
    <property type="entry name" value="HET DOMAIN PROTEIN (AFU_ORTHOLOGUE AFUA_8G01020)"/>
    <property type="match status" value="1"/>
</dbReference>
<evidence type="ECO:0000313" key="3">
    <source>
        <dbReference type="EMBL" id="KAF2174671.1"/>
    </source>
</evidence>
<evidence type="ECO:0000313" key="4">
    <source>
        <dbReference type="Proteomes" id="UP000800200"/>
    </source>
</evidence>
<dbReference type="InterPro" id="IPR010730">
    <property type="entry name" value="HET"/>
</dbReference>
<evidence type="ECO:0000313" key="2">
    <source>
        <dbReference type="EMBL" id="KAF2174520.1"/>
    </source>
</evidence>
<dbReference type="AlphaFoldDB" id="A0A6A6D973"/>
<dbReference type="PANTHER" id="PTHR24148">
    <property type="entry name" value="ANKYRIN REPEAT DOMAIN-CONTAINING PROTEIN 39 HOMOLOG-RELATED"/>
    <property type="match status" value="1"/>
</dbReference>
<dbReference type="EMBL" id="ML994794">
    <property type="protein sequence ID" value="KAF2174671.1"/>
    <property type="molecule type" value="Genomic_DNA"/>
</dbReference>
<evidence type="ECO:0000259" key="1">
    <source>
        <dbReference type="Pfam" id="PF06985"/>
    </source>
</evidence>